<accession>A0AAV7K744</accession>
<dbReference type="Proteomes" id="UP001165289">
    <property type="component" value="Unassembled WGS sequence"/>
</dbReference>
<dbReference type="GO" id="GO:0006167">
    <property type="term" value="P:AMP biosynthetic process"/>
    <property type="evidence" value="ECO:0007669"/>
    <property type="project" value="TreeGrafter"/>
</dbReference>
<evidence type="ECO:0000259" key="2">
    <source>
        <dbReference type="PROSITE" id="PS51462"/>
    </source>
</evidence>
<gene>
    <name evidence="3" type="ORF">LOD99_16124</name>
</gene>
<keyword evidence="4" id="KW-1185">Reference proteome</keyword>
<dbReference type="PANTHER" id="PTHR21340">
    <property type="entry name" value="DIADENOSINE 5,5-P1,P4-TETRAPHOSPHATE PYROPHOSPHOHYDROLASE MUTT"/>
    <property type="match status" value="1"/>
</dbReference>
<dbReference type="Gene3D" id="3.90.79.10">
    <property type="entry name" value="Nucleoside Triphosphate Pyrophosphohydrolase"/>
    <property type="match status" value="1"/>
</dbReference>
<protein>
    <submittedName>
        <fullName evidence="3">NUDIX hydrolase</fullName>
    </submittedName>
</protein>
<reference evidence="3 4" key="1">
    <citation type="journal article" date="2023" name="BMC Biol.">
        <title>The compact genome of the sponge Oopsacas minuta (Hexactinellida) is lacking key metazoan core genes.</title>
        <authorList>
            <person name="Santini S."/>
            <person name="Schenkelaars Q."/>
            <person name="Jourda C."/>
            <person name="Duchesne M."/>
            <person name="Belahbib H."/>
            <person name="Rocher C."/>
            <person name="Selva M."/>
            <person name="Riesgo A."/>
            <person name="Vervoort M."/>
            <person name="Leys S.P."/>
            <person name="Kodjabachian L."/>
            <person name="Le Bivic A."/>
            <person name="Borchiellini C."/>
            <person name="Claverie J.M."/>
            <person name="Renard E."/>
        </authorList>
    </citation>
    <scope>NUCLEOTIDE SEQUENCE [LARGE SCALE GENOMIC DNA]</scope>
    <source>
        <strain evidence="3">SPO-2</strain>
    </source>
</reference>
<proteinExistence type="predicted"/>
<dbReference type="AlphaFoldDB" id="A0AAV7K744"/>
<dbReference type="EMBL" id="JAKMXF010000133">
    <property type="protein sequence ID" value="KAI6656821.1"/>
    <property type="molecule type" value="Genomic_DNA"/>
</dbReference>
<dbReference type="SUPFAM" id="SSF55811">
    <property type="entry name" value="Nudix"/>
    <property type="match status" value="1"/>
</dbReference>
<evidence type="ECO:0000313" key="3">
    <source>
        <dbReference type="EMBL" id="KAI6656821.1"/>
    </source>
</evidence>
<comment type="caution">
    <text evidence="3">The sequence shown here is derived from an EMBL/GenBank/DDBJ whole genome shotgun (WGS) entry which is preliminary data.</text>
</comment>
<dbReference type="InterPro" id="IPR051325">
    <property type="entry name" value="Nudix_hydrolase_domain"/>
</dbReference>
<dbReference type="GO" id="GO:0006754">
    <property type="term" value="P:ATP biosynthetic process"/>
    <property type="evidence" value="ECO:0007669"/>
    <property type="project" value="TreeGrafter"/>
</dbReference>
<keyword evidence="1 3" id="KW-0378">Hydrolase</keyword>
<dbReference type="PROSITE" id="PS51462">
    <property type="entry name" value="NUDIX"/>
    <property type="match status" value="1"/>
</dbReference>
<dbReference type="PANTHER" id="PTHR21340:SF0">
    <property type="entry name" value="BIS(5'-NUCLEOSYL)-TETRAPHOSPHATASE [ASYMMETRICAL]"/>
    <property type="match status" value="1"/>
</dbReference>
<dbReference type="InterPro" id="IPR000086">
    <property type="entry name" value="NUDIX_hydrolase_dom"/>
</dbReference>
<dbReference type="Pfam" id="PF00293">
    <property type="entry name" value="NUDIX"/>
    <property type="match status" value="1"/>
</dbReference>
<organism evidence="3 4">
    <name type="scientific">Oopsacas minuta</name>
    <dbReference type="NCBI Taxonomy" id="111878"/>
    <lineage>
        <taxon>Eukaryota</taxon>
        <taxon>Metazoa</taxon>
        <taxon>Porifera</taxon>
        <taxon>Hexactinellida</taxon>
        <taxon>Hexasterophora</taxon>
        <taxon>Lyssacinosida</taxon>
        <taxon>Leucopsacidae</taxon>
        <taxon>Oopsacas</taxon>
    </lineage>
</organism>
<dbReference type="InterPro" id="IPR015797">
    <property type="entry name" value="NUDIX_hydrolase-like_dom_sf"/>
</dbReference>
<name>A0AAV7K744_9METZ</name>
<evidence type="ECO:0000313" key="4">
    <source>
        <dbReference type="Proteomes" id="UP001165289"/>
    </source>
</evidence>
<dbReference type="GO" id="GO:0004081">
    <property type="term" value="F:bis(5'-nucleosyl)-tetraphosphatase (asymmetrical) activity"/>
    <property type="evidence" value="ECO:0007669"/>
    <property type="project" value="TreeGrafter"/>
</dbReference>
<sequence>MAKAEITNPHGLSVKTVKCFGIIPVRFQDANCELFIVQQRAGHWGFPKGHPEPQDKTEFESACRELKEECNLEVKRVLFEDTITDKYMYVKKDVIKDKTVQFWIAEIANPAAVKLQEAEILDGKWVPVNEVYLKFTKEHSQQTLKKILDMIKTF</sequence>
<evidence type="ECO:0000256" key="1">
    <source>
        <dbReference type="ARBA" id="ARBA00022801"/>
    </source>
</evidence>
<feature type="domain" description="Nudix hydrolase" evidence="2">
    <location>
        <begin position="15"/>
        <end position="149"/>
    </location>
</feature>